<comment type="caution">
    <text evidence="3">The sequence shown here is derived from an EMBL/GenBank/DDBJ whole genome shotgun (WGS) entry which is preliminary data.</text>
</comment>
<evidence type="ECO:0000259" key="2">
    <source>
        <dbReference type="Pfam" id="PF00561"/>
    </source>
</evidence>
<feature type="domain" description="AB hydrolase-1" evidence="2">
    <location>
        <begin position="33"/>
        <end position="132"/>
    </location>
</feature>
<dbReference type="InterPro" id="IPR000073">
    <property type="entry name" value="AB_hydrolase_1"/>
</dbReference>
<keyword evidence="4" id="KW-1185">Reference proteome</keyword>
<evidence type="ECO:0000313" key="3">
    <source>
        <dbReference type="EMBL" id="MBE8593141.1"/>
    </source>
</evidence>
<dbReference type="PANTHER" id="PTHR43329">
    <property type="entry name" value="EPOXIDE HYDROLASE"/>
    <property type="match status" value="1"/>
</dbReference>
<gene>
    <name evidence="3" type="ORF">IQK56_20700</name>
</gene>
<reference evidence="3 4" key="1">
    <citation type="submission" date="2020-10" db="EMBL/GenBank/DDBJ databases">
        <title>The draft genomes of Cyclamen pathogen Pseudomonas sp.</title>
        <authorList>
            <person name="Fujikawa T."/>
            <person name="Sawada H."/>
        </authorList>
    </citation>
    <scope>NUCLEOTIDE SEQUENCE [LARGE SCALE GENOMIC DNA]</scope>
    <source>
        <strain evidence="3 4">MAFF 301449</strain>
    </source>
</reference>
<dbReference type="RefSeq" id="WP_150762304.1">
    <property type="nucleotide sequence ID" value="NZ_JADDUM010000175.1"/>
</dbReference>
<dbReference type="PRINTS" id="PR00412">
    <property type="entry name" value="EPOXHYDRLASE"/>
</dbReference>
<dbReference type="SUPFAM" id="SSF53474">
    <property type="entry name" value="alpha/beta-Hydrolases"/>
    <property type="match status" value="1"/>
</dbReference>
<dbReference type="InterPro" id="IPR000639">
    <property type="entry name" value="Epox_hydrolase-like"/>
</dbReference>
<sequence length="142" mass="15432">MHKSEHDEMGWQSNDVGDGVRILYGVAGSGDKSVLLIRGYPETAIAWRRIVRPLVEQGFKVIAPDGRGAGVSSRSLHGYDKKYDGAGLLGRAPGYRGLEPVLIVGHDIALMIAYAFARKYFEPTRGLAVLEAPRPGTEGLIR</sequence>
<dbReference type="Gene3D" id="3.40.50.1820">
    <property type="entry name" value="alpha/beta hydrolase"/>
    <property type="match status" value="1"/>
</dbReference>
<accession>A0ABR9SW51</accession>
<dbReference type="GO" id="GO:0016787">
    <property type="term" value="F:hydrolase activity"/>
    <property type="evidence" value="ECO:0007669"/>
    <property type="project" value="UniProtKB-KW"/>
</dbReference>
<protein>
    <submittedName>
        <fullName evidence="3">Alpha/beta hydrolase</fullName>
    </submittedName>
</protein>
<dbReference type="InterPro" id="IPR029058">
    <property type="entry name" value="AB_hydrolase_fold"/>
</dbReference>
<keyword evidence="1 3" id="KW-0378">Hydrolase</keyword>
<evidence type="ECO:0000256" key="1">
    <source>
        <dbReference type="ARBA" id="ARBA00022801"/>
    </source>
</evidence>
<name>A0ABR9SW51_9PSED</name>
<proteinExistence type="predicted"/>
<dbReference type="EMBL" id="JADDUM010000175">
    <property type="protein sequence ID" value="MBE8593141.1"/>
    <property type="molecule type" value="Genomic_DNA"/>
</dbReference>
<dbReference type="Pfam" id="PF00561">
    <property type="entry name" value="Abhydrolase_1"/>
    <property type="match status" value="1"/>
</dbReference>
<evidence type="ECO:0000313" key="4">
    <source>
        <dbReference type="Proteomes" id="UP000613075"/>
    </source>
</evidence>
<dbReference type="Proteomes" id="UP000613075">
    <property type="component" value="Unassembled WGS sequence"/>
</dbReference>
<organism evidence="3 4">
    <name type="scientific">Pseudomonas cyclaminis</name>
    <dbReference type="NCBI Taxonomy" id="2781239"/>
    <lineage>
        <taxon>Bacteria</taxon>
        <taxon>Pseudomonadati</taxon>
        <taxon>Pseudomonadota</taxon>
        <taxon>Gammaproteobacteria</taxon>
        <taxon>Pseudomonadales</taxon>
        <taxon>Pseudomonadaceae</taxon>
        <taxon>Pseudomonas</taxon>
    </lineage>
</organism>